<accession>A0A1B6LLN5</accession>
<proteinExistence type="predicted"/>
<evidence type="ECO:0000313" key="2">
    <source>
        <dbReference type="EMBL" id="JAT24652.1"/>
    </source>
</evidence>
<protein>
    <submittedName>
        <fullName evidence="2">Uncharacterized protein</fullName>
    </submittedName>
</protein>
<evidence type="ECO:0000256" key="1">
    <source>
        <dbReference type="SAM" id="MobiDB-lite"/>
    </source>
</evidence>
<feature type="region of interest" description="Disordered" evidence="1">
    <location>
        <begin position="120"/>
        <end position="142"/>
    </location>
</feature>
<name>A0A1B6LLN5_9HEMI</name>
<feature type="non-terminal residue" evidence="2">
    <location>
        <position position="254"/>
    </location>
</feature>
<organism evidence="2">
    <name type="scientific">Graphocephala atropunctata</name>
    <dbReference type="NCBI Taxonomy" id="36148"/>
    <lineage>
        <taxon>Eukaryota</taxon>
        <taxon>Metazoa</taxon>
        <taxon>Ecdysozoa</taxon>
        <taxon>Arthropoda</taxon>
        <taxon>Hexapoda</taxon>
        <taxon>Insecta</taxon>
        <taxon>Pterygota</taxon>
        <taxon>Neoptera</taxon>
        <taxon>Paraneoptera</taxon>
        <taxon>Hemiptera</taxon>
        <taxon>Auchenorrhyncha</taxon>
        <taxon>Membracoidea</taxon>
        <taxon>Cicadellidae</taxon>
        <taxon>Cicadellinae</taxon>
        <taxon>Cicadellini</taxon>
        <taxon>Graphocephala</taxon>
    </lineage>
</organism>
<reference evidence="2" key="1">
    <citation type="submission" date="2015-11" db="EMBL/GenBank/DDBJ databases">
        <title>De novo transcriptome assembly of four potential Pierce s Disease insect vectors from Arizona vineyards.</title>
        <authorList>
            <person name="Tassone E.E."/>
        </authorList>
    </citation>
    <scope>NUCLEOTIDE SEQUENCE</scope>
</reference>
<gene>
    <name evidence="2" type="ORF">g.2926</name>
</gene>
<dbReference type="AlphaFoldDB" id="A0A1B6LLN5"/>
<dbReference type="EMBL" id="GEBQ01015325">
    <property type="protein sequence ID" value="JAT24652.1"/>
    <property type="molecule type" value="Transcribed_RNA"/>
</dbReference>
<sequence>MSVSEPNLCDQLPTFMAYDIMGTSDSESRKTRTPVIDETALQQSSSHSFSENAQHEEPLVYVNIGERYTSQQQSTTWDFDVAAPSTSSYIHSTERNMMWDNSSYGSQIRFQEMPIEIHEDPGPLPPTPDVQPNLEEGPERANSSRNSFFCKFCEKEVTNFSRHIMARHGDEEIVKELLEYPIKDVRRTTILRRLRNEGNVRRGMNVPARKGAKKNYIPCPKCSGLYSRPNMYKHYGRCTGEHFPKYLGSALTTA</sequence>
<dbReference type="PANTHER" id="PTHR33480">
    <property type="entry name" value="SET DOMAIN-CONTAINING PROTEIN-RELATED"/>
    <property type="match status" value="1"/>
</dbReference>